<comment type="catalytic activity">
    <reaction evidence="1">
        <text>ATP + protein L-histidine = ADP + protein N-phospho-L-histidine.</text>
        <dbReference type="EC" id="2.7.13.3"/>
    </reaction>
</comment>
<dbReference type="PROSITE" id="PS50113">
    <property type="entry name" value="PAC"/>
    <property type="match status" value="1"/>
</dbReference>
<protein>
    <recommendedName>
        <fullName evidence="2">histidine kinase</fullName>
        <ecNumber evidence="2">2.7.13.3</ecNumber>
    </recommendedName>
</protein>
<evidence type="ECO:0000313" key="10">
    <source>
        <dbReference type="EMBL" id="AQT48271.1"/>
    </source>
</evidence>
<sequence>MHHGSNKSEASKLSQTKGYSFLMTSAPRSAPAVERLHVSALAQAIHGADIFVLYQTPDFIYHWAENLPDILANKWFAGCRESDFLSETLADNMKTVKSQVLATGKMQTLEARFENSSNRILWYKFSIDCHRNDQGEIIGLLTTGVNVTELRRREQVLKALLREVSHRSKNLLAIIQSVAGQTARYTDSLQTFLKKFQGRIQSLSHSQDLVTDSDWRGAHFRELFLSQASSYLGSEHKRFTIEGEDPYLFPGAALHIGLAFHELIINSLSYGALSRPDGSIRVTSRISKDKGQPSHLYISWYEVFSPDQTLDDDRKACFGSAVLEKIVPVSVDGTASLEFTDDGVVYHLTLPDTYFDFYG</sequence>
<evidence type="ECO:0000256" key="7">
    <source>
        <dbReference type="ARBA" id="ARBA00022777"/>
    </source>
</evidence>
<dbReference type="AlphaFoldDB" id="A0A1U9MKU4"/>
<keyword evidence="7 10" id="KW-0418">Kinase</keyword>
<keyword evidence="5" id="KW-0677">Repeat</keyword>
<evidence type="ECO:0000256" key="3">
    <source>
        <dbReference type="ARBA" id="ARBA00022553"/>
    </source>
</evidence>
<keyword evidence="3" id="KW-0597">Phosphoprotein</keyword>
<organism evidence="10 11">
    <name type="scientific">Bartonella choladocola</name>
    <dbReference type="NCBI Taxonomy" id="2750995"/>
    <lineage>
        <taxon>Bacteria</taxon>
        <taxon>Pseudomonadati</taxon>
        <taxon>Pseudomonadota</taxon>
        <taxon>Alphaproteobacteria</taxon>
        <taxon>Hyphomicrobiales</taxon>
        <taxon>Bartonellaceae</taxon>
        <taxon>Bartonella</taxon>
    </lineage>
</organism>
<keyword evidence="8" id="KW-0067">ATP-binding</keyword>
<dbReference type="InterPro" id="IPR011102">
    <property type="entry name" value="Sig_transdc_His_kinase_HWE"/>
</dbReference>
<dbReference type="KEGG" id="bapi:BBC0122_021980"/>
<feature type="domain" description="PAC" evidence="9">
    <location>
        <begin position="107"/>
        <end position="159"/>
    </location>
</feature>
<evidence type="ECO:0000259" key="9">
    <source>
        <dbReference type="PROSITE" id="PS50113"/>
    </source>
</evidence>
<dbReference type="InterPro" id="IPR035965">
    <property type="entry name" value="PAS-like_dom_sf"/>
</dbReference>
<dbReference type="PANTHER" id="PTHR41523">
    <property type="entry name" value="TWO-COMPONENT SYSTEM SENSOR PROTEIN"/>
    <property type="match status" value="1"/>
</dbReference>
<proteinExistence type="predicted"/>
<accession>A0A1U9MKU4</accession>
<dbReference type="PANTHER" id="PTHR41523:SF7">
    <property type="entry name" value="HISTIDINE KINASE"/>
    <property type="match status" value="1"/>
</dbReference>
<dbReference type="SUPFAM" id="SSF55785">
    <property type="entry name" value="PYP-like sensor domain (PAS domain)"/>
    <property type="match status" value="1"/>
</dbReference>
<name>A0A1U9MKU4_9HYPH</name>
<evidence type="ECO:0000256" key="1">
    <source>
        <dbReference type="ARBA" id="ARBA00000085"/>
    </source>
</evidence>
<dbReference type="SMART" id="SM00911">
    <property type="entry name" value="HWE_HK"/>
    <property type="match status" value="1"/>
</dbReference>
<dbReference type="STRING" id="1686310.BBC0244_020570"/>
<evidence type="ECO:0000256" key="6">
    <source>
        <dbReference type="ARBA" id="ARBA00022741"/>
    </source>
</evidence>
<dbReference type="EMBL" id="CP015625">
    <property type="protein sequence ID" value="AQT48271.1"/>
    <property type="molecule type" value="Genomic_DNA"/>
</dbReference>
<keyword evidence="4" id="KW-0808">Transferase</keyword>
<dbReference type="InterPro" id="IPR000700">
    <property type="entry name" value="PAS-assoc_C"/>
</dbReference>
<evidence type="ECO:0000256" key="8">
    <source>
        <dbReference type="ARBA" id="ARBA00022840"/>
    </source>
</evidence>
<evidence type="ECO:0000256" key="4">
    <source>
        <dbReference type="ARBA" id="ARBA00022679"/>
    </source>
</evidence>
<dbReference type="GO" id="GO:0004673">
    <property type="term" value="F:protein histidine kinase activity"/>
    <property type="evidence" value="ECO:0007669"/>
    <property type="project" value="UniProtKB-EC"/>
</dbReference>
<evidence type="ECO:0000313" key="11">
    <source>
        <dbReference type="Proteomes" id="UP000189632"/>
    </source>
</evidence>
<dbReference type="GO" id="GO:0005524">
    <property type="term" value="F:ATP binding"/>
    <property type="evidence" value="ECO:0007669"/>
    <property type="project" value="UniProtKB-KW"/>
</dbReference>
<evidence type="ECO:0000256" key="2">
    <source>
        <dbReference type="ARBA" id="ARBA00012438"/>
    </source>
</evidence>
<evidence type="ECO:0000256" key="5">
    <source>
        <dbReference type="ARBA" id="ARBA00022737"/>
    </source>
</evidence>
<keyword evidence="6" id="KW-0547">Nucleotide-binding</keyword>
<dbReference type="Proteomes" id="UP000189632">
    <property type="component" value="Chromosome"/>
</dbReference>
<keyword evidence="11" id="KW-1185">Reference proteome</keyword>
<dbReference type="Pfam" id="PF07536">
    <property type="entry name" value="HWE_HK"/>
    <property type="match status" value="1"/>
</dbReference>
<dbReference type="EC" id="2.7.13.3" evidence="2"/>
<dbReference type="Gene3D" id="3.30.450.20">
    <property type="entry name" value="PAS domain"/>
    <property type="match status" value="1"/>
</dbReference>
<reference evidence="10 11" key="1">
    <citation type="submission" date="2016-11" db="EMBL/GenBank/DDBJ databases">
        <title>Comparative genomics of Bartonella apis.</title>
        <authorList>
            <person name="Engel P."/>
        </authorList>
    </citation>
    <scope>NUCLEOTIDE SEQUENCE [LARGE SCALE GENOMIC DNA]</scope>
    <source>
        <strain evidence="10 11">BBC0122</strain>
    </source>
</reference>
<gene>
    <name evidence="10" type="ORF">BBC0122_021980</name>
</gene>